<dbReference type="RefSeq" id="WP_183216662.1">
    <property type="nucleotide sequence ID" value="NZ_BOME01000003.1"/>
</dbReference>
<evidence type="ECO:0000256" key="1">
    <source>
        <dbReference type="SAM" id="Coils"/>
    </source>
</evidence>
<protein>
    <submittedName>
        <fullName evidence="2">Uncharacterized protein</fullName>
    </submittedName>
</protein>
<gene>
    <name evidence="2" type="ORF">FHR83_000840</name>
</gene>
<accession>A0A7W5FCE8</accession>
<dbReference type="EMBL" id="JACHXF010000001">
    <property type="protein sequence ID" value="MBB3093206.1"/>
    <property type="molecule type" value="Genomic_DNA"/>
</dbReference>
<keyword evidence="3" id="KW-1185">Reference proteome</keyword>
<evidence type="ECO:0000313" key="3">
    <source>
        <dbReference type="Proteomes" id="UP000590749"/>
    </source>
</evidence>
<organism evidence="2 3">
    <name type="scientific">Actinoplanes campanulatus</name>
    <dbReference type="NCBI Taxonomy" id="113559"/>
    <lineage>
        <taxon>Bacteria</taxon>
        <taxon>Bacillati</taxon>
        <taxon>Actinomycetota</taxon>
        <taxon>Actinomycetes</taxon>
        <taxon>Micromonosporales</taxon>
        <taxon>Micromonosporaceae</taxon>
        <taxon>Actinoplanes</taxon>
    </lineage>
</organism>
<reference evidence="2 3" key="1">
    <citation type="submission" date="2020-08" db="EMBL/GenBank/DDBJ databases">
        <title>Genomic Encyclopedia of Type Strains, Phase III (KMG-III): the genomes of soil and plant-associated and newly described type strains.</title>
        <authorList>
            <person name="Whitman W."/>
        </authorList>
    </citation>
    <scope>NUCLEOTIDE SEQUENCE [LARGE SCALE GENOMIC DNA]</scope>
    <source>
        <strain evidence="2 3">CECT 3287</strain>
    </source>
</reference>
<feature type="coiled-coil region" evidence="1">
    <location>
        <begin position="272"/>
        <end position="299"/>
    </location>
</feature>
<dbReference type="Proteomes" id="UP000590749">
    <property type="component" value="Unassembled WGS sequence"/>
</dbReference>
<evidence type="ECO:0000313" key="2">
    <source>
        <dbReference type="EMBL" id="MBB3093206.1"/>
    </source>
</evidence>
<proteinExistence type="predicted"/>
<keyword evidence="1" id="KW-0175">Coiled coil</keyword>
<comment type="caution">
    <text evidence="2">The sequence shown here is derived from an EMBL/GenBank/DDBJ whole genome shotgun (WGS) entry which is preliminary data.</text>
</comment>
<name>A0A7W5FCE8_9ACTN</name>
<sequence length="402" mass="43048">MWFNAHGVNPLVRMDHAFAAPFRAGRSCALPAAMVIVEFHGGACMHARVLAAVIAAATLTLGSVTGIAGSALASPPTISAAGESTVNDAEYEFVLWLADYDERAIVRSTAWTALLEEDVAAGILRFFQSEWEYAESLAADGQERNSDFVKYIVDTCVPEYSPEVCAAAQHAWTGTPADQETFAGTGYAAAKERDRRVREQDGEQAAALVATDRAYVALLRDNDPGAQVRLAAAWALRDGATDGDLVEFFSHGWAYSAGLDVRAHRSEVAVREATWRREVARLTIEARNAEEKARTAAGEALVQARAAAARAWGGIAQNAGPARVVWQDAERIALGQAEAWRQVAAAAAAADSANWKPILDASGDIGGQWSAERTTARDQATYWADLYQTAVAAEHAWSKTPA</sequence>
<dbReference type="AlphaFoldDB" id="A0A7W5FCE8"/>